<protein>
    <recommendedName>
        <fullName evidence="1">RGS domain-containing protein</fullName>
    </recommendedName>
</protein>
<dbReference type="Proteomes" id="UP000187429">
    <property type="component" value="Unassembled WGS sequence"/>
</dbReference>
<dbReference type="CDD" id="cd07440">
    <property type="entry name" value="RGS"/>
    <property type="match status" value="1"/>
</dbReference>
<evidence type="ECO:0000313" key="3">
    <source>
        <dbReference type="Proteomes" id="UP000187429"/>
    </source>
</evidence>
<gene>
    <name evidence="2" type="ORF">AYI69_g1918</name>
</gene>
<keyword evidence="3" id="KW-1185">Reference proteome</keyword>
<name>A0A1R1YNZ0_9FUNG</name>
<accession>A0A1R1YNZ0</accession>
<dbReference type="InterPro" id="IPR044926">
    <property type="entry name" value="RGS_subdomain_2"/>
</dbReference>
<reference evidence="3" key="1">
    <citation type="submission" date="2017-01" db="EMBL/GenBank/DDBJ databases">
        <authorList>
            <person name="Wang Y."/>
            <person name="White M."/>
            <person name="Kvist S."/>
            <person name="Moncalvo J.-M."/>
        </authorList>
    </citation>
    <scope>NUCLEOTIDE SEQUENCE [LARGE SCALE GENOMIC DNA]</scope>
    <source>
        <strain evidence="3">ID-206-W2</strain>
    </source>
</reference>
<evidence type="ECO:0000313" key="2">
    <source>
        <dbReference type="EMBL" id="OMJ28604.1"/>
    </source>
</evidence>
<evidence type="ECO:0000259" key="1">
    <source>
        <dbReference type="PROSITE" id="PS50132"/>
    </source>
</evidence>
<dbReference type="SMART" id="SM00315">
    <property type="entry name" value="RGS"/>
    <property type="match status" value="1"/>
</dbReference>
<dbReference type="PROSITE" id="PS50132">
    <property type="entry name" value="RGS"/>
    <property type="match status" value="1"/>
</dbReference>
<dbReference type="AlphaFoldDB" id="A0A1R1YNZ0"/>
<comment type="caution">
    <text evidence="2">The sequence shown here is derived from an EMBL/GenBank/DDBJ whole genome shotgun (WGS) entry which is preliminary data.</text>
</comment>
<dbReference type="OrthoDB" id="196547at2759"/>
<dbReference type="InterPro" id="IPR016137">
    <property type="entry name" value="RGS"/>
</dbReference>
<feature type="domain" description="RGS" evidence="1">
    <location>
        <begin position="145"/>
        <end position="259"/>
    </location>
</feature>
<dbReference type="PANTHER" id="PTHR10845">
    <property type="entry name" value="REGULATOR OF G PROTEIN SIGNALING"/>
    <property type="match status" value="1"/>
</dbReference>
<dbReference type="Pfam" id="PF00615">
    <property type="entry name" value="RGS"/>
    <property type="match status" value="1"/>
</dbReference>
<proteinExistence type="predicted"/>
<dbReference type="InterPro" id="IPR036305">
    <property type="entry name" value="RGS_sf"/>
</dbReference>
<organism evidence="2 3">
    <name type="scientific">Smittium culicis</name>
    <dbReference type="NCBI Taxonomy" id="133412"/>
    <lineage>
        <taxon>Eukaryota</taxon>
        <taxon>Fungi</taxon>
        <taxon>Fungi incertae sedis</taxon>
        <taxon>Zoopagomycota</taxon>
        <taxon>Kickxellomycotina</taxon>
        <taxon>Harpellomycetes</taxon>
        <taxon>Harpellales</taxon>
        <taxon>Legeriomycetaceae</taxon>
        <taxon>Smittium</taxon>
    </lineage>
</organism>
<dbReference type="SUPFAM" id="SSF48097">
    <property type="entry name" value="Regulator of G-protein signaling, RGS"/>
    <property type="match status" value="1"/>
</dbReference>
<sequence>MKTSGLELPTLSYNQASDHSLRFKQASTFTFSRGKISANSLVNTHPKISNEHSLSDHTDSSYSDISSFTKQDNKMSMDSDITNKNDSFEIDSQIRSKPKTHFFKSFWSRSKKTQSNTNICSIKSEPTLVDRPVLVENYDNILQNEIVYLLKNHICLAYFLVSLTLDFCPEILLFYLEVEAFQKLPKSSNEVRKKYALIIYNTFIRRSSPLEINISSSMSQKLAIDIVKDIIPDSIFTKAHAHMFKQLESSVLNFIQKSEHKLMLKSIFDLKNGFTDLEYANHSAAAQISINLQKSYGIRVHDIDSSIDNSNIYMLNESDLTSVDLRSSLESWAHRFSKINLKVPLPNFETASAFINNNPYANDSKVLGKGSDKFEFNFDKAKGSLSVRTFTNIYSKSVNVSKAALKSNSNFDASTFVLDNNLSSSISTNRHPIKNKSETYLIKKSKPSSFASRLWSKTKENS</sequence>
<dbReference type="PANTHER" id="PTHR10845:SF192">
    <property type="entry name" value="DOUBLE HIT, ISOFORM B"/>
    <property type="match status" value="1"/>
</dbReference>
<dbReference type="Gene3D" id="1.10.167.10">
    <property type="entry name" value="Regulator of G-protein Signalling 4, domain 2"/>
    <property type="match status" value="1"/>
</dbReference>
<dbReference type="EMBL" id="LSSM01000531">
    <property type="protein sequence ID" value="OMJ28604.1"/>
    <property type="molecule type" value="Genomic_DNA"/>
</dbReference>